<accession>A0A0F5JCZ2</accession>
<evidence type="ECO:0000313" key="1">
    <source>
        <dbReference type="EMBL" id="KKB55327.1"/>
    </source>
</evidence>
<dbReference type="EMBL" id="AQHW01000015">
    <property type="protein sequence ID" value="KKB55327.1"/>
    <property type="molecule type" value="Genomic_DNA"/>
</dbReference>
<dbReference type="AlphaFoldDB" id="A0A0F5JCZ2"/>
<protein>
    <recommendedName>
        <fullName evidence="3">Mor transcription activator domain-containing protein</fullName>
    </recommendedName>
</protein>
<reference evidence="1 2" key="1">
    <citation type="submission" date="2013-04" db="EMBL/GenBank/DDBJ databases">
        <title>The Genome Sequence of Parabacteroides gordonii DSM 23371.</title>
        <authorList>
            <consortium name="The Broad Institute Genomics Platform"/>
            <person name="Earl A."/>
            <person name="Ward D."/>
            <person name="Feldgarden M."/>
            <person name="Gevers D."/>
            <person name="Martens E."/>
            <person name="Sakamoto M."/>
            <person name="Benno Y."/>
            <person name="Suzuki N."/>
            <person name="Matsunaga N."/>
            <person name="Koshihara K."/>
            <person name="Seki M."/>
            <person name="Komiya H."/>
            <person name="Walker B."/>
            <person name="Young S."/>
            <person name="Zeng Q."/>
            <person name="Gargeya S."/>
            <person name="Fitzgerald M."/>
            <person name="Haas B."/>
            <person name="Abouelleil A."/>
            <person name="Allen A.W."/>
            <person name="Alvarado L."/>
            <person name="Arachchi H.M."/>
            <person name="Berlin A.M."/>
            <person name="Chapman S.B."/>
            <person name="Gainer-Dewar J."/>
            <person name="Goldberg J."/>
            <person name="Griggs A."/>
            <person name="Gujja S."/>
            <person name="Hansen M."/>
            <person name="Howarth C."/>
            <person name="Imamovic A."/>
            <person name="Ireland A."/>
            <person name="Larimer J."/>
            <person name="McCowan C."/>
            <person name="Murphy C."/>
            <person name="Pearson M."/>
            <person name="Poon T.W."/>
            <person name="Priest M."/>
            <person name="Roberts A."/>
            <person name="Saif S."/>
            <person name="Shea T."/>
            <person name="Sisk P."/>
            <person name="Sykes S."/>
            <person name="Wortman J."/>
            <person name="Nusbaum C."/>
            <person name="Birren B."/>
        </authorList>
    </citation>
    <scope>NUCLEOTIDE SEQUENCE [LARGE SCALE GENOMIC DNA]</scope>
    <source>
        <strain evidence="1 2">MS-1</strain>
    </source>
</reference>
<gene>
    <name evidence="1" type="ORF">HMPREF1536_02792</name>
</gene>
<comment type="caution">
    <text evidence="1">The sequence shown here is derived from an EMBL/GenBank/DDBJ whole genome shotgun (WGS) entry which is preliminary data.</text>
</comment>
<organism evidence="1 2">
    <name type="scientific">Parabacteroides gordonii MS-1 = DSM 23371</name>
    <dbReference type="NCBI Taxonomy" id="1203610"/>
    <lineage>
        <taxon>Bacteria</taxon>
        <taxon>Pseudomonadati</taxon>
        <taxon>Bacteroidota</taxon>
        <taxon>Bacteroidia</taxon>
        <taxon>Bacteroidales</taxon>
        <taxon>Tannerellaceae</taxon>
        <taxon>Parabacteroides</taxon>
    </lineage>
</organism>
<keyword evidence="2" id="KW-1185">Reference proteome</keyword>
<dbReference type="RefSeq" id="WP_028729657.1">
    <property type="nucleotide sequence ID" value="NZ_KE386764.1"/>
</dbReference>
<dbReference type="HOGENOM" id="CLU_169453_0_0_10"/>
<dbReference type="Proteomes" id="UP000033035">
    <property type="component" value="Unassembled WGS sequence"/>
</dbReference>
<dbReference type="STRING" id="1203610.HMPREF1536_02792"/>
<name>A0A0F5JCZ2_9BACT</name>
<dbReference type="PATRIC" id="fig|1203610.3.peg.2858"/>
<sequence>MKVHEILAFNKELLEKLYSAGLNTSDFLHVDLYNEYARLKRDGLKKAYIVSFLSDQYSMSERKVYQVISKMERSV</sequence>
<proteinExistence type="predicted"/>
<evidence type="ECO:0000313" key="2">
    <source>
        <dbReference type="Proteomes" id="UP000033035"/>
    </source>
</evidence>
<evidence type="ECO:0008006" key="3">
    <source>
        <dbReference type="Google" id="ProtNLM"/>
    </source>
</evidence>